<evidence type="ECO:0000256" key="1">
    <source>
        <dbReference type="SAM" id="MobiDB-lite"/>
    </source>
</evidence>
<dbReference type="Proteomes" id="UP000006591">
    <property type="component" value="Chromosome 2"/>
</dbReference>
<reference evidence="2" key="1">
    <citation type="submission" date="2015-04" db="UniProtKB">
        <authorList>
            <consortium name="EnsemblPlants"/>
        </authorList>
    </citation>
    <scope>IDENTIFICATION</scope>
    <source>
        <strain evidence="2">SL10</strain>
    </source>
</reference>
<evidence type="ECO:0000313" key="2">
    <source>
        <dbReference type="EnsemblPlants" id="ONIVA02G15150.1"/>
    </source>
</evidence>
<feature type="compositionally biased region" description="Low complexity" evidence="1">
    <location>
        <begin position="106"/>
        <end position="119"/>
    </location>
</feature>
<organism evidence="2">
    <name type="scientific">Oryza nivara</name>
    <name type="common">Indian wild rice</name>
    <name type="synonym">Oryza sativa f. spontanea</name>
    <dbReference type="NCBI Taxonomy" id="4536"/>
    <lineage>
        <taxon>Eukaryota</taxon>
        <taxon>Viridiplantae</taxon>
        <taxon>Streptophyta</taxon>
        <taxon>Embryophyta</taxon>
        <taxon>Tracheophyta</taxon>
        <taxon>Spermatophyta</taxon>
        <taxon>Magnoliopsida</taxon>
        <taxon>Liliopsida</taxon>
        <taxon>Poales</taxon>
        <taxon>Poaceae</taxon>
        <taxon>BOP clade</taxon>
        <taxon>Oryzoideae</taxon>
        <taxon>Oryzeae</taxon>
        <taxon>Oryzinae</taxon>
        <taxon>Oryza</taxon>
    </lineage>
</organism>
<dbReference type="HOGENOM" id="CLU_1734478_0_0_1"/>
<name>A0A0E0G5I1_ORYNI</name>
<protein>
    <submittedName>
        <fullName evidence="2">Uncharacterized protein</fullName>
    </submittedName>
</protein>
<dbReference type="OMA" id="DVQGWER"/>
<sequence length="151" mass="14934">MAKKEPRTAAAGGDSGEGVEDGGDGRGQERQIKAVAGKDGGGNSRGAVTASGNGGGGAKDGGNGRGRRRQARDDGGGAEDGGDVQGWERQLGVAVVAGDDDEGNLASRPFASVASASSSPSPPMPLRAFPFARRASLPPAVYSITPSPVDC</sequence>
<dbReference type="EnsemblPlants" id="ONIVA02G15150.1">
    <property type="protein sequence ID" value="ONIVA02G15150.1"/>
    <property type="gene ID" value="ONIVA02G15150"/>
</dbReference>
<dbReference type="AlphaFoldDB" id="A0A0E0G5I1"/>
<evidence type="ECO:0000313" key="3">
    <source>
        <dbReference type="Proteomes" id="UP000006591"/>
    </source>
</evidence>
<reference evidence="2" key="2">
    <citation type="submission" date="2018-04" db="EMBL/GenBank/DDBJ databases">
        <title>OnivRS2 (Oryza nivara Reference Sequence Version 2).</title>
        <authorList>
            <person name="Zhang J."/>
            <person name="Kudrna D."/>
            <person name="Lee S."/>
            <person name="Talag J."/>
            <person name="Rajasekar S."/>
            <person name="Welchert J."/>
            <person name="Hsing Y.-I."/>
            <person name="Wing R.A."/>
        </authorList>
    </citation>
    <scope>NUCLEOTIDE SEQUENCE [LARGE SCALE GENOMIC DNA]</scope>
    <source>
        <strain evidence="2">SL10</strain>
    </source>
</reference>
<feature type="compositionally biased region" description="Basic and acidic residues" evidence="1">
    <location>
        <begin position="23"/>
        <end position="32"/>
    </location>
</feature>
<feature type="compositionally biased region" description="Gly residues" evidence="1">
    <location>
        <begin position="52"/>
        <end position="64"/>
    </location>
</feature>
<feature type="region of interest" description="Disordered" evidence="1">
    <location>
        <begin position="1"/>
        <end position="123"/>
    </location>
</feature>
<accession>A0A0E0G5I1</accession>
<proteinExistence type="predicted"/>
<dbReference type="Gramene" id="ONIVA02G15150.1">
    <property type="protein sequence ID" value="ONIVA02G15150.1"/>
    <property type="gene ID" value="ONIVA02G15150"/>
</dbReference>
<keyword evidence="3" id="KW-1185">Reference proteome</keyword>